<evidence type="ECO:0000256" key="1">
    <source>
        <dbReference type="SAM" id="MobiDB-lite"/>
    </source>
</evidence>
<proteinExistence type="predicted"/>
<comment type="caution">
    <text evidence="2">The sequence shown here is derived from an EMBL/GenBank/DDBJ whole genome shotgun (WGS) entry which is preliminary data.</text>
</comment>
<feature type="compositionally biased region" description="Basic and acidic residues" evidence="1">
    <location>
        <begin position="150"/>
        <end position="161"/>
    </location>
</feature>
<feature type="compositionally biased region" description="Polar residues" evidence="1">
    <location>
        <begin position="117"/>
        <end position="128"/>
    </location>
</feature>
<accession>A0A4C1SQW7</accession>
<evidence type="ECO:0000313" key="3">
    <source>
        <dbReference type="Proteomes" id="UP000299102"/>
    </source>
</evidence>
<protein>
    <submittedName>
        <fullName evidence="2">Uncharacterized protein</fullName>
    </submittedName>
</protein>
<dbReference type="EMBL" id="BGZK01000014">
    <property type="protein sequence ID" value="GBP04549.1"/>
    <property type="molecule type" value="Genomic_DNA"/>
</dbReference>
<evidence type="ECO:0000313" key="2">
    <source>
        <dbReference type="EMBL" id="GBP04549.1"/>
    </source>
</evidence>
<organism evidence="2 3">
    <name type="scientific">Eumeta variegata</name>
    <name type="common">Bagworm moth</name>
    <name type="synonym">Eumeta japonica</name>
    <dbReference type="NCBI Taxonomy" id="151549"/>
    <lineage>
        <taxon>Eukaryota</taxon>
        <taxon>Metazoa</taxon>
        <taxon>Ecdysozoa</taxon>
        <taxon>Arthropoda</taxon>
        <taxon>Hexapoda</taxon>
        <taxon>Insecta</taxon>
        <taxon>Pterygota</taxon>
        <taxon>Neoptera</taxon>
        <taxon>Endopterygota</taxon>
        <taxon>Lepidoptera</taxon>
        <taxon>Glossata</taxon>
        <taxon>Ditrysia</taxon>
        <taxon>Tineoidea</taxon>
        <taxon>Psychidae</taxon>
        <taxon>Oiketicinae</taxon>
        <taxon>Eumeta</taxon>
    </lineage>
</organism>
<name>A0A4C1SQW7_EUMVA</name>
<gene>
    <name evidence="2" type="ORF">EVAR_3910_1</name>
</gene>
<dbReference type="Proteomes" id="UP000299102">
    <property type="component" value="Unassembled WGS sequence"/>
</dbReference>
<feature type="region of interest" description="Disordered" evidence="1">
    <location>
        <begin position="117"/>
        <end position="161"/>
    </location>
</feature>
<feature type="region of interest" description="Disordered" evidence="1">
    <location>
        <begin position="1"/>
        <end position="26"/>
    </location>
</feature>
<reference evidence="2 3" key="1">
    <citation type="journal article" date="2019" name="Commun. Biol.">
        <title>The bagworm genome reveals a unique fibroin gene that provides high tensile strength.</title>
        <authorList>
            <person name="Kono N."/>
            <person name="Nakamura H."/>
            <person name="Ohtoshi R."/>
            <person name="Tomita M."/>
            <person name="Numata K."/>
            <person name="Arakawa K."/>
        </authorList>
    </citation>
    <scope>NUCLEOTIDE SEQUENCE [LARGE SCALE GENOMIC DNA]</scope>
</reference>
<sequence length="161" mass="17755">MIGEKGASFGGPATRRPRPPPRLQSSDIIKGRRIKPKIVLGSTSKGLPPAARWNKNCYRTGISVKCQKLNCQSFGLSQYKNRSVINSGGRGSAGPNIKYHFQSRPNLSVQKEPLNYRNQSSDSAVTQKNENKIFGNPKSQGGQKGANKKNVRERVLAKRHL</sequence>
<keyword evidence="3" id="KW-1185">Reference proteome</keyword>
<dbReference type="AlphaFoldDB" id="A0A4C1SQW7"/>